<proteinExistence type="predicted"/>
<dbReference type="AlphaFoldDB" id="A0A5D2R4C4"/>
<accession>A0A5D2R4C4</accession>
<organism evidence="1 2">
    <name type="scientific">Gossypium tomentosum</name>
    <name type="common">Hawaiian cotton</name>
    <name type="synonym">Gossypium sandvicense</name>
    <dbReference type="NCBI Taxonomy" id="34277"/>
    <lineage>
        <taxon>Eukaryota</taxon>
        <taxon>Viridiplantae</taxon>
        <taxon>Streptophyta</taxon>
        <taxon>Embryophyta</taxon>
        <taxon>Tracheophyta</taxon>
        <taxon>Spermatophyta</taxon>
        <taxon>Magnoliopsida</taxon>
        <taxon>eudicotyledons</taxon>
        <taxon>Gunneridae</taxon>
        <taxon>Pentapetalae</taxon>
        <taxon>rosids</taxon>
        <taxon>malvids</taxon>
        <taxon>Malvales</taxon>
        <taxon>Malvaceae</taxon>
        <taxon>Malvoideae</taxon>
        <taxon>Gossypium</taxon>
    </lineage>
</organism>
<keyword evidence="2" id="KW-1185">Reference proteome</keyword>
<sequence length="74" mass="8636">MSHRFKANTPRTWPKSVEQPRNACFFSFFDLTRMENSHQQGTVLATWRYTTYEGCWRPVAVKNWPNTGRVGVGV</sequence>
<protein>
    <submittedName>
        <fullName evidence="1">Uncharacterized protein</fullName>
    </submittedName>
</protein>
<gene>
    <name evidence="1" type="ORF">ES332_A03G094400v1</name>
</gene>
<dbReference type="EMBL" id="CM017612">
    <property type="protein sequence ID" value="TYI35711.1"/>
    <property type="molecule type" value="Genomic_DNA"/>
</dbReference>
<reference evidence="1 2" key="1">
    <citation type="submission" date="2019-07" db="EMBL/GenBank/DDBJ databases">
        <title>WGS assembly of Gossypium tomentosum.</title>
        <authorList>
            <person name="Chen Z.J."/>
            <person name="Sreedasyam A."/>
            <person name="Ando A."/>
            <person name="Song Q."/>
            <person name="De L."/>
            <person name="Hulse-Kemp A."/>
            <person name="Ding M."/>
            <person name="Ye W."/>
            <person name="Kirkbride R."/>
            <person name="Jenkins J."/>
            <person name="Plott C."/>
            <person name="Lovell J."/>
            <person name="Lin Y.-M."/>
            <person name="Vaughn R."/>
            <person name="Liu B."/>
            <person name="Li W."/>
            <person name="Simpson S."/>
            <person name="Scheffler B."/>
            <person name="Saski C."/>
            <person name="Grover C."/>
            <person name="Hu G."/>
            <person name="Conover J."/>
            <person name="Carlson J."/>
            <person name="Shu S."/>
            <person name="Boston L."/>
            <person name="Williams M."/>
            <person name="Peterson D."/>
            <person name="Mcgee K."/>
            <person name="Jones D."/>
            <person name="Wendel J."/>
            <person name="Stelly D."/>
            <person name="Grimwood J."/>
            <person name="Schmutz J."/>
        </authorList>
    </citation>
    <scope>NUCLEOTIDE SEQUENCE [LARGE SCALE GENOMIC DNA]</scope>
    <source>
        <strain evidence="1">7179.01</strain>
    </source>
</reference>
<name>A0A5D2R4C4_GOSTO</name>
<evidence type="ECO:0000313" key="1">
    <source>
        <dbReference type="EMBL" id="TYI35711.1"/>
    </source>
</evidence>
<evidence type="ECO:0000313" key="2">
    <source>
        <dbReference type="Proteomes" id="UP000322667"/>
    </source>
</evidence>
<dbReference type="Proteomes" id="UP000322667">
    <property type="component" value="Chromosome A03"/>
</dbReference>